<comment type="caution">
    <text evidence="1">The sequence shown here is derived from an EMBL/GenBank/DDBJ whole genome shotgun (WGS) entry which is preliminary data.</text>
</comment>
<organism evidence="1 2">
    <name type="scientific">Mucuna pruriens</name>
    <name type="common">Velvet bean</name>
    <name type="synonym">Dolichos pruriens</name>
    <dbReference type="NCBI Taxonomy" id="157652"/>
    <lineage>
        <taxon>Eukaryota</taxon>
        <taxon>Viridiplantae</taxon>
        <taxon>Streptophyta</taxon>
        <taxon>Embryophyta</taxon>
        <taxon>Tracheophyta</taxon>
        <taxon>Spermatophyta</taxon>
        <taxon>Magnoliopsida</taxon>
        <taxon>eudicotyledons</taxon>
        <taxon>Gunneridae</taxon>
        <taxon>Pentapetalae</taxon>
        <taxon>rosids</taxon>
        <taxon>fabids</taxon>
        <taxon>Fabales</taxon>
        <taxon>Fabaceae</taxon>
        <taxon>Papilionoideae</taxon>
        <taxon>50 kb inversion clade</taxon>
        <taxon>NPAAA clade</taxon>
        <taxon>indigoferoid/millettioid clade</taxon>
        <taxon>Phaseoleae</taxon>
        <taxon>Mucuna</taxon>
    </lineage>
</organism>
<gene>
    <name evidence="1" type="ORF">CR513_02713</name>
</gene>
<name>A0A371IBR5_MUCPR</name>
<keyword evidence="2" id="KW-1185">Reference proteome</keyword>
<evidence type="ECO:0000313" key="2">
    <source>
        <dbReference type="Proteomes" id="UP000257109"/>
    </source>
</evidence>
<dbReference type="AlphaFoldDB" id="A0A371IBR5"/>
<evidence type="ECO:0000313" key="1">
    <source>
        <dbReference type="EMBL" id="RDY12488.1"/>
    </source>
</evidence>
<feature type="non-terminal residue" evidence="1">
    <location>
        <position position="1"/>
    </location>
</feature>
<sequence>MKDRGEVSFVLGIQRSFSRFDMKEIVRNKQISIEHMGTSFMLSDSLTRGLIPKVFHENTAHMGVAPYDTLVQ</sequence>
<dbReference type="EMBL" id="QJKJ01000457">
    <property type="protein sequence ID" value="RDY12488.1"/>
    <property type="molecule type" value="Genomic_DNA"/>
</dbReference>
<accession>A0A371IBR5</accession>
<protein>
    <submittedName>
        <fullName evidence="1">Uncharacterized protein</fullName>
    </submittedName>
</protein>
<dbReference type="Proteomes" id="UP000257109">
    <property type="component" value="Unassembled WGS sequence"/>
</dbReference>
<proteinExistence type="predicted"/>
<reference evidence="1" key="1">
    <citation type="submission" date="2018-05" db="EMBL/GenBank/DDBJ databases">
        <title>Draft genome of Mucuna pruriens seed.</title>
        <authorList>
            <person name="Nnadi N.E."/>
            <person name="Vos R."/>
            <person name="Hasami M.H."/>
            <person name="Devisetty U.K."/>
            <person name="Aguiy J.C."/>
        </authorList>
    </citation>
    <scope>NUCLEOTIDE SEQUENCE [LARGE SCALE GENOMIC DNA]</scope>
    <source>
        <strain evidence="1">JCA_2017</strain>
    </source>
</reference>